<keyword evidence="7" id="KW-1185">Reference proteome</keyword>
<dbReference type="AlphaFoldDB" id="A0A1W2TBE3"/>
<evidence type="ECO:0000256" key="1">
    <source>
        <dbReference type="ARBA" id="ARBA00005495"/>
    </source>
</evidence>
<proteinExistence type="inferred from homology"/>
<organism evidence="6">
    <name type="scientific">Rosellinia necatrix</name>
    <name type="common">White root-rot fungus</name>
    <dbReference type="NCBI Taxonomy" id="77044"/>
    <lineage>
        <taxon>Eukaryota</taxon>
        <taxon>Fungi</taxon>
        <taxon>Dikarya</taxon>
        <taxon>Ascomycota</taxon>
        <taxon>Pezizomycotina</taxon>
        <taxon>Sordariomycetes</taxon>
        <taxon>Xylariomycetidae</taxon>
        <taxon>Xylariales</taxon>
        <taxon>Xylariaceae</taxon>
        <taxon>Rosellinia</taxon>
    </lineage>
</organism>
<protein>
    <submittedName>
        <fullName evidence="6">Putative duf636 domain protein</fullName>
    </submittedName>
</protein>
<evidence type="ECO:0000256" key="3">
    <source>
        <dbReference type="ARBA" id="ARBA00022833"/>
    </source>
</evidence>
<dbReference type="EMBL" id="DF977453">
    <property type="protein sequence ID" value="GAP84957.2"/>
    <property type="molecule type" value="Genomic_DNA"/>
</dbReference>
<comment type="similarity">
    <text evidence="1">Belongs to the Gfa family.</text>
</comment>
<name>A0A1W2TBE3_ROSNE</name>
<keyword evidence="3" id="KW-0862">Zinc</keyword>
<sequence>MSVRTGSCLCGGVKAELRGEPFMKNLCHCTSCQKITGGVFGSLASYKTEQVTFTESEPSVLKTYTDTSPESGAVLWRSFCGRCGGPVRAQRASHPGILAIPVGFVDGDKAAFRPQLELFCRGRADWVGAVVADPSKAYDTLPVQNFDTMPPAADS</sequence>
<dbReference type="Proteomes" id="UP000054516">
    <property type="component" value="Unassembled WGS sequence"/>
</dbReference>
<feature type="domain" description="CENP-V/GFA" evidence="5">
    <location>
        <begin position="4"/>
        <end position="127"/>
    </location>
</feature>
<reference evidence="6" key="1">
    <citation type="submission" date="2016-03" db="EMBL/GenBank/DDBJ databases">
        <title>Draft genome sequence of Rosellinia necatrix.</title>
        <authorList>
            <person name="Kanematsu S."/>
        </authorList>
    </citation>
    <scope>NUCLEOTIDE SEQUENCE [LARGE SCALE GENOMIC DNA]</scope>
    <source>
        <strain evidence="6">W97</strain>
    </source>
</reference>
<dbReference type="GO" id="GO:0046872">
    <property type="term" value="F:metal ion binding"/>
    <property type="evidence" value="ECO:0007669"/>
    <property type="project" value="UniProtKB-KW"/>
</dbReference>
<evidence type="ECO:0000313" key="6">
    <source>
        <dbReference type="EMBL" id="GAP84957.2"/>
    </source>
</evidence>
<dbReference type="PROSITE" id="PS51891">
    <property type="entry name" value="CENP_V_GFA"/>
    <property type="match status" value="1"/>
</dbReference>
<gene>
    <name evidence="6" type="ORF">SAMD00023353_0802830</name>
</gene>
<evidence type="ECO:0000256" key="4">
    <source>
        <dbReference type="ARBA" id="ARBA00023239"/>
    </source>
</evidence>
<dbReference type="PANTHER" id="PTHR33337:SF40">
    <property type="entry name" value="CENP-V_GFA DOMAIN-CONTAINING PROTEIN-RELATED"/>
    <property type="match status" value="1"/>
</dbReference>
<dbReference type="SUPFAM" id="SSF51316">
    <property type="entry name" value="Mss4-like"/>
    <property type="match status" value="1"/>
</dbReference>
<dbReference type="PANTHER" id="PTHR33337">
    <property type="entry name" value="GFA DOMAIN-CONTAINING PROTEIN"/>
    <property type="match status" value="1"/>
</dbReference>
<accession>A0A1W2TBE3</accession>
<dbReference type="Gene3D" id="3.90.1590.10">
    <property type="entry name" value="glutathione-dependent formaldehyde- activating enzyme (gfa)"/>
    <property type="match status" value="1"/>
</dbReference>
<keyword evidence="4" id="KW-0456">Lyase</keyword>
<evidence type="ECO:0000313" key="7">
    <source>
        <dbReference type="Proteomes" id="UP000054516"/>
    </source>
</evidence>
<evidence type="ECO:0000259" key="5">
    <source>
        <dbReference type="PROSITE" id="PS51891"/>
    </source>
</evidence>
<keyword evidence="2" id="KW-0479">Metal-binding</keyword>
<dbReference type="GO" id="GO:0016846">
    <property type="term" value="F:carbon-sulfur lyase activity"/>
    <property type="evidence" value="ECO:0007669"/>
    <property type="project" value="InterPro"/>
</dbReference>
<dbReference type="STRING" id="77044.A0A1W2TBE3"/>
<dbReference type="InterPro" id="IPR011057">
    <property type="entry name" value="Mss4-like_sf"/>
</dbReference>
<dbReference type="Pfam" id="PF04828">
    <property type="entry name" value="GFA"/>
    <property type="match status" value="1"/>
</dbReference>
<dbReference type="OMA" id="PLAHHYE"/>
<evidence type="ECO:0000256" key="2">
    <source>
        <dbReference type="ARBA" id="ARBA00022723"/>
    </source>
</evidence>
<dbReference type="InterPro" id="IPR006913">
    <property type="entry name" value="CENP-V/GFA"/>
</dbReference>
<dbReference type="OrthoDB" id="428768at2759"/>